<dbReference type="Proteomes" id="UP000002945">
    <property type="component" value="Unassembled WGS sequence"/>
</dbReference>
<evidence type="ECO:0000313" key="2">
    <source>
        <dbReference type="Proteomes" id="UP000002945"/>
    </source>
</evidence>
<dbReference type="RefSeq" id="WP_007096864.1">
    <property type="nucleotide sequence ID" value="NZ_CP142125.1"/>
</dbReference>
<dbReference type="eggNOG" id="ENOG50315NR">
    <property type="taxonomic scope" value="Bacteria"/>
</dbReference>
<dbReference type="EMBL" id="ABIB01000002">
    <property type="protein sequence ID" value="EDP97816.1"/>
    <property type="molecule type" value="Genomic_DNA"/>
</dbReference>
<gene>
    <name evidence="1" type="ORF">KAOT1_21677</name>
</gene>
<accession>A9DMY5</accession>
<reference evidence="1 2" key="1">
    <citation type="journal article" date="2011" name="J. Bacteriol.">
        <title>Genome sequence of the algicidal bacterium Kordia algicida OT-1.</title>
        <authorList>
            <person name="Lee H.S."/>
            <person name="Kang S.G."/>
            <person name="Kwon K.K."/>
            <person name="Lee J.H."/>
            <person name="Kim S.J."/>
        </authorList>
    </citation>
    <scope>NUCLEOTIDE SEQUENCE [LARGE SCALE GENOMIC DNA]</scope>
    <source>
        <strain evidence="1 2">OT-1</strain>
    </source>
</reference>
<dbReference type="STRING" id="391587.KAOT1_21677"/>
<dbReference type="AlphaFoldDB" id="A9DMY5"/>
<dbReference type="OrthoDB" id="797474at2"/>
<protein>
    <submittedName>
        <fullName evidence="1">Uncharacterized protein</fullName>
    </submittedName>
</protein>
<dbReference type="HOGENOM" id="CLU_127032_0_0_10"/>
<sequence>MNLIQENTDSITFFTSLRNIEQWLEISLDDFDFHFTDVSGGWSEIKSPMWITGEDLNLIIKEFDYQFEWAVISVYPKGTTPKLSDKPYADGNPNFWSGSPKKQLKDSIFEIICWDSTATLFIQLPHELAQKLLKNAPGISDLDQQNKKVSKKS</sequence>
<name>A9DMY5_9FLAO</name>
<organism evidence="1 2">
    <name type="scientific">Kordia algicida OT-1</name>
    <dbReference type="NCBI Taxonomy" id="391587"/>
    <lineage>
        <taxon>Bacteria</taxon>
        <taxon>Pseudomonadati</taxon>
        <taxon>Bacteroidota</taxon>
        <taxon>Flavobacteriia</taxon>
        <taxon>Flavobacteriales</taxon>
        <taxon>Flavobacteriaceae</taxon>
        <taxon>Kordia</taxon>
    </lineage>
</organism>
<proteinExistence type="predicted"/>
<comment type="caution">
    <text evidence="1">The sequence shown here is derived from an EMBL/GenBank/DDBJ whole genome shotgun (WGS) entry which is preliminary data.</text>
</comment>
<evidence type="ECO:0000313" key="1">
    <source>
        <dbReference type="EMBL" id="EDP97816.1"/>
    </source>
</evidence>
<keyword evidence="2" id="KW-1185">Reference proteome</keyword>